<reference evidence="2 3" key="1">
    <citation type="submission" date="2017-07" db="EMBL/GenBank/DDBJ databases">
        <title>A draft genome sequence of Gluconacetobacter entanii LTH 4560.</title>
        <authorList>
            <person name="Skraban J."/>
            <person name="Cleenwerck I."/>
            <person name="Vandamme P."/>
            <person name="Trcek J."/>
        </authorList>
    </citation>
    <scope>NUCLEOTIDE SEQUENCE [LARGE SCALE GENOMIC DNA]</scope>
    <source>
        <strain evidence="2 3">LTH 4560</strain>
    </source>
</reference>
<accession>A0A318PVH7</accession>
<evidence type="ECO:0000313" key="3">
    <source>
        <dbReference type="Proteomes" id="UP000248301"/>
    </source>
</evidence>
<protein>
    <recommendedName>
        <fullName evidence="4">DUF2125 domain-containing protein</fullName>
    </recommendedName>
</protein>
<feature type="chain" id="PRO_5016309024" description="DUF2125 domain-containing protein" evidence="1">
    <location>
        <begin position="19"/>
        <end position="316"/>
    </location>
</feature>
<proteinExistence type="predicted"/>
<evidence type="ECO:0008006" key="4">
    <source>
        <dbReference type="Google" id="ProtNLM"/>
    </source>
</evidence>
<evidence type="ECO:0000313" key="2">
    <source>
        <dbReference type="EMBL" id="PYD64199.1"/>
    </source>
</evidence>
<gene>
    <name evidence="2" type="ORF">CFR72_03335</name>
</gene>
<evidence type="ECO:0000256" key="1">
    <source>
        <dbReference type="SAM" id="SignalP"/>
    </source>
</evidence>
<dbReference type="AlphaFoldDB" id="A0A318PVH7"/>
<dbReference type="OrthoDB" id="7254618at2"/>
<sequence>MKKLLLPLLLGACAPAIAFPAASGAWATSLPEECAVSSATSSQAHVTDSIISRGYDLRLAGEHAHQELRAGDITATGSGMNAAELHDLEDAASLVMVATLTGHHSDHCPNSYFLQVVAPVLDGVQSGKSYDLVWDNADMSTGTIHLSFRRAHLRLTGGRTPDAPAVMTLETQGVNINGSKNHLLEATMPQQASASASMPASDIVPLAAAIVGHPSESVAVPVELTSVKAVRDTMQISGNGKATLTGNTDASAGEGHVAVQHLDDIIATLRDSGQTKASAALVLAKLFGHRSATGTSWDVNWDAGVLTVNHIPLPIR</sequence>
<keyword evidence="1" id="KW-0732">Signal</keyword>
<organism evidence="2 3">
    <name type="scientific">Gluconacetobacter entanii</name>
    <dbReference type="NCBI Taxonomy" id="108528"/>
    <lineage>
        <taxon>Bacteria</taxon>
        <taxon>Pseudomonadati</taxon>
        <taxon>Pseudomonadota</taxon>
        <taxon>Alphaproteobacteria</taxon>
        <taxon>Acetobacterales</taxon>
        <taxon>Acetobacteraceae</taxon>
        <taxon>Gluconacetobacter</taxon>
    </lineage>
</organism>
<comment type="caution">
    <text evidence="2">The sequence shown here is derived from an EMBL/GenBank/DDBJ whole genome shotgun (WGS) entry which is preliminary data.</text>
</comment>
<feature type="signal peptide" evidence="1">
    <location>
        <begin position="1"/>
        <end position="18"/>
    </location>
</feature>
<dbReference type="EMBL" id="NKUF01000004">
    <property type="protein sequence ID" value="PYD64199.1"/>
    <property type="molecule type" value="Genomic_DNA"/>
</dbReference>
<name>A0A318PVH7_9PROT</name>
<dbReference type="RefSeq" id="WP_110912634.1">
    <property type="nucleotide sequence ID" value="NZ_NKUF01000004.1"/>
</dbReference>
<dbReference type="Proteomes" id="UP000248301">
    <property type="component" value="Unassembled WGS sequence"/>
</dbReference>